<feature type="chain" id="PRO_5008656421" evidence="7">
    <location>
        <begin position="28"/>
        <end position="259"/>
    </location>
</feature>
<evidence type="ECO:0000256" key="7">
    <source>
        <dbReference type="SAM" id="SignalP"/>
    </source>
</evidence>
<feature type="binding site" evidence="6">
    <location>
        <position position="64"/>
    </location>
    <ligand>
        <name>molybdate</name>
        <dbReference type="ChEBI" id="CHEBI:36264"/>
    </ligand>
</feature>
<organism evidence="8 9">
    <name type="scientific">Hoeflea olei</name>
    <dbReference type="NCBI Taxonomy" id="1480615"/>
    <lineage>
        <taxon>Bacteria</taxon>
        <taxon>Pseudomonadati</taxon>
        <taxon>Pseudomonadota</taxon>
        <taxon>Alphaproteobacteria</taxon>
        <taxon>Hyphomicrobiales</taxon>
        <taxon>Rhizobiaceae</taxon>
        <taxon>Hoeflea</taxon>
    </lineage>
</organism>
<dbReference type="Proteomes" id="UP000094795">
    <property type="component" value="Unassembled WGS sequence"/>
</dbReference>
<sequence length="259" mass="26627">MFALTRRATVAAALVLASTLALPAAQAEEVTVFAAASMKTALDEVAADWQAETGNTAVISYAGSSALARQIQEGAPADLFISAAVNWMDTLEEAKLIKSETRVDLLGNTLVLIGHGADAADVEIAPGFDLAGLLGDNRLAMALVDSVPAGVYGKAALTSLGVWDAVEPKVAQADNVRAALQLVATGEAPMGIVYATDAAAEPDVRVVATFPADSHPAIIYPAAVTAESAKPEAEAFLEYLSGAKARSAFEAQGFTVLKK</sequence>
<dbReference type="PIRSF" id="PIRSF004846">
    <property type="entry name" value="ModA"/>
    <property type="match status" value="1"/>
</dbReference>
<comment type="similarity">
    <text evidence="1">Belongs to the bacterial solute-binding protein ModA family.</text>
</comment>
<evidence type="ECO:0000256" key="5">
    <source>
        <dbReference type="ARBA" id="ARBA00062515"/>
    </source>
</evidence>
<dbReference type="InterPro" id="IPR050682">
    <property type="entry name" value="ModA/WtpA"/>
</dbReference>
<keyword evidence="2 6" id="KW-0500">Molybdenum</keyword>
<dbReference type="AlphaFoldDB" id="A0A1C1YWD3"/>
<dbReference type="EMBL" id="LQZT01000012">
    <property type="protein sequence ID" value="OCW57818.1"/>
    <property type="molecule type" value="Genomic_DNA"/>
</dbReference>
<evidence type="ECO:0000256" key="4">
    <source>
        <dbReference type="ARBA" id="ARBA00022729"/>
    </source>
</evidence>
<dbReference type="GO" id="GO:0046872">
    <property type="term" value="F:metal ion binding"/>
    <property type="evidence" value="ECO:0007669"/>
    <property type="project" value="UniProtKB-KW"/>
</dbReference>
<evidence type="ECO:0000256" key="1">
    <source>
        <dbReference type="ARBA" id="ARBA00009175"/>
    </source>
</evidence>
<gene>
    <name evidence="8" type="ORF">AWJ14_03215</name>
</gene>
<feature type="binding site" evidence="6">
    <location>
        <position position="149"/>
    </location>
    <ligand>
        <name>molybdate</name>
        <dbReference type="ChEBI" id="CHEBI:36264"/>
    </ligand>
</feature>
<dbReference type="PANTHER" id="PTHR30632:SF17">
    <property type="entry name" value="MOLYBDATE-BINDING PROTEIN MODA"/>
    <property type="match status" value="1"/>
</dbReference>
<accession>A0A1C1YWD3</accession>
<dbReference type="STRING" id="1480615.AWJ14_03215"/>
<dbReference type="PANTHER" id="PTHR30632">
    <property type="entry name" value="MOLYBDATE-BINDING PERIPLASMIC PROTEIN"/>
    <property type="match status" value="1"/>
</dbReference>
<dbReference type="GO" id="GO:0030973">
    <property type="term" value="F:molybdate ion binding"/>
    <property type="evidence" value="ECO:0007669"/>
    <property type="project" value="TreeGrafter"/>
</dbReference>
<dbReference type="OrthoDB" id="9785015at2"/>
<evidence type="ECO:0000256" key="6">
    <source>
        <dbReference type="PIRSR" id="PIRSR004846-1"/>
    </source>
</evidence>
<keyword evidence="9" id="KW-1185">Reference proteome</keyword>
<dbReference type="NCBIfam" id="TIGR01256">
    <property type="entry name" value="modA"/>
    <property type="match status" value="1"/>
</dbReference>
<comment type="subunit">
    <text evidence="5">The complex is composed of two ATP-binding proteins (ModC), two transmembrane proteins (ModB) and a solute-binding protein (ModA).</text>
</comment>
<feature type="binding site" evidence="6">
    <location>
        <position position="37"/>
    </location>
    <ligand>
        <name>molybdate</name>
        <dbReference type="ChEBI" id="CHEBI:36264"/>
    </ligand>
</feature>
<keyword evidence="3 6" id="KW-0479">Metal-binding</keyword>
<name>A0A1C1YWD3_9HYPH</name>
<feature type="binding site" evidence="6">
    <location>
        <position position="176"/>
    </location>
    <ligand>
        <name>molybdate</name>
        <dbReference type="ChEBI" id="CHEBI:36264"/>
    </ligand>
</feature>
<dbReference type="Gene3D" id="3.40.190.10">
    <property type="entry name" value="Periplasmic binding protein-like II"/>
    <property type="match status" value="2"/>
</dbReference>
<reference evidence="8 9" key="1">
    <citation type="submission" date="2015-12" db="EMBL/GenBank/DDBJ databases">
        <authorList>
            <person name="Shamseldin A."/>
            <person name="Moawad H."/>
            <person name="Abd El-Rahim W.M."/>
            <person name="Sadowsky M.J."/>
        </authorList>
    </citation>
    <scope>NUCLEOTIDE SEQUENCE [LARGE SCALE GENOMIC DNA]</scope>
    <source>
        <strain evidence="8 9">JC234</strain>
    </source>
</reference>
<feature type="signal peptide" evidence="7">
    <location>
        <begin position="1"/>
        <end position="27"/>
    </location>
</feature>
<evidence type="ECO:0000256" key="3">
    <source>
        <dbReference type="ARBA" id="ARBA00022723"/>
    </source>
</evidence>
<protein>
    <submittedName>
        <fullName evidence="8">Molybdenum ABC transporter substrate-binding protein</fullName>
    </submittedName>
</protein>
<evidence type="ECO:0000313" key="9">
    <source>
        <dbReference type="Proteomes" id="UP000094795"/>
    </source>
</evidence>
<feature type="binding site" evidence="6">
    <location>
        <position position="194"/>
    </location>
    <ligand>
        <name>molybdate</name>
        <dbReference type="ChEBI" id="CHEBI:36264"/>
    </ligand>
</feature>
<dbReference type="GO" id="GO:1901359">
    <property type="term" value="F:tungstate binding"/>
    <property type="evidence" value="ECO:0007669"/>
    <property type="project" value="UniProtKB-ARBA"/>
</dbReference>
<dbReference type="SUPFAM" id="SSF53850">
    <property type="entry name" value="Periplasmic binding protein-like II"/>
    <property type="match status" value="1"/>
</dbReference>
<dbReference type="FunFam" id="3.40.190.10:FF:000035">
    <property type="entry name" value="Molybdate ABC transporter substrate-binding protein"/>
    <property type="match status" value="1"/>
</dbReference>
<dbReference type="RefSeq" id="WP_066178079.1">
    <property type="nucleotide sequence ID" value="NZ_LQZT01000012.1"/>
</dbReference>
<proteinExistence type="inferred from homology"/>
<dbReference type="Pfam" id="PF13531">
    <property type="entry name" value="SBP_bac_11"/>
    <property type="match status" value="1"/>
</dbReference>
<keyword evidence="4 7" id="KW-0732">Signal</keyword>
<evidence type="ECO:0000256" key="2">
    <source>
        <dbReference type="ARBA" id="ARBA00022505"/>
    </source>
</evidence>
<dbReference type="InterPro" id="IPR005950">
    <property type="entry name" value="ModA"/>
</dbReference>
<comment type="caution">
    <text evidence="8">The sequence shown here is derived from an EMBL/GenBank/DDBJ whole genome shotgun (WGS) entry which is preliminary data.</text>
</comment>
<dbReference type="GO" id="GO:0030288">
    <property type="term" value="C:outer membrane-bounded periplasmic space"/>
    <property type="evidence" value="ECO:0007669"/>
    <property type="project" value="TreeGrafter"/>
</dbReference>
<evidence type="ECO:0000313" key="8">
    <source>
        <dbReference type="EMBL" id="OCW57818.1"/>
    </source>
</evidence>
<dbReference type="GO" id="GO:0015689">
    <property type="term" value="P:molybdate ion transport"/>
    <property type="evidence" value="ECO:0007669"/>
    <property type="project" value="InterPro"/>
</dbReference>